<evidence type="ECO:0000313" key="1">
    <source>
        <dbReference type="EMBL" id="MED6275099.1"/>
    </source>
</evidence>
<keyword evidence="2" id="KW-1185">Reference proteome</keyword>
<dbReference type="Proteomes" id="UP001352852">
    <property type="component" value="Unassembled WGS sequence"/>
</dbReference>
<organism evidence="1 2">
    <name type="scientific">Characodon lateralis</name>
    <dbReference type="NCBI Taxonomy" id="208331"/>
    <lineage>
        <taxon>Eukaryota</taxon>
        <taxon>Metazoa</taxon>
        <taxon>Chordata</taxon>
        <taxon>Craniata</taxon>
        <taxon>Vertebrata</taxon>
        <taxon>Euteleostomi</taxon>
        <taxon>Actinopterygii</taxon>
        <taxon>Neopterygii</taxon>
        <taxon>Teleostei</taxon>
        <taxon>Neoteleostei</taxon>
        <taxon>Acanthomorphata</taxon>
        <taxon>Ovalentaria</taxon>
        <taxon>Atherinomorphae</taxon>
        <taxon>Cyprinodontiformes</taxon>
        <taxon>Goodeidae</taxon>
        <taxon>Characodon</taxon>
    </lineage>
</organism>
<sequence>GCFSSVMFLHSSLNVPKQHFNQIEIGTLTRPLQHLDTFFLRPFYHRLAAVFGLIALNCVTSPTLEYLVYRGVHGPLSDCKEPRTCGCRTSPNHHPSFTVPNSWYEVFVLICRLVFS</sequence>
<accession>A0ABU7DLF0</accession>
<gene>
    <name evidence="1" type="ORF">CHARACLAT_022986</name>
</gene>
<feature type="non-terminal residue" evidence="1">
    <location>
        <position position="1"/>
    </location>
</feature>
<proteinExistence type="predicted"/>
<name>A0ABU7DLF0_9TELE</name>
<protein>
    <submittedName>
        <fullName evidence="1">Uncharacterized protein</fullName>
    </submittedName>
</protein>
<evidence type="ECO:0000313" key="2">
    <source>
        <dbReference type="Proteomes" id="UP001352852"/>
    </source>
</evidence>
<dbReference type="EMBL" id="JAHUTJ010026984">
    <property type="protein sequence ID" value="MED6275099.1"/>
    <property type="molecule type" value="Genomic_DNA"/>
</dbReference>
<comment type="caution">
    <text evidence="1">The sequence shown here is derived from an EMBL/GenBank/DDBJ whole genome shotgun (WGS) entry which is preliminary data.</text>
</comment>
<reference evidence="1 2" key="1">
    <citation type="submission" date="2021-06" db="EMBL/GenBank/DDBJ databases">
        <authorList>
            <person name="Palmer J.M."/>
        </authorList>
    </citation>
    <scope>NUCLEOTIDE SEQUENCE [LARGE SCALE GENOMIC DNA]</scope>
    <source>
        <strain evidence="1 2">CL_MEX2019</strain>
        <tissue evidence="1">Muscle</tissue>
    </source>
</reference>